<name>A0A0M0L8Y2_9BACI</name>
<protein>
    <recommendedName>
        <fullName evidence="3">DUF4256 domain-containing protein</fullName>
    </recommendedName>
</protein>
<gene>
    <name evidence="1" type="ORF">AMD01_05670</name>
</gene>
<dbReference type="AlphaFoldDB" id="A0A0M0L8Y2"/>
<dbReference type="Pfam" id="PF14066">
    <property type="entry name" value="DUF4256"/>
    <property type="match status" value="1"/>
</dbReference>
<dbReference type="InterPro" id="IPR025352">
    <property type="entry name" value="DUF4256"/>
</dbReference>
<reference evidence="2" key="1">
    <citation type="submission" date="2015-08" db="EMBL/GenBank/DDBJ databases">
        <title>Fjat-14210 dsm16467.</title>
        <authorList>
            <person name="Liu B."/>
            <person name="Wang J."/>
            <person name="Zhu Y."/>
            <person name="Liu G."/>
            <person name="Chen Q."/>
            <person name="Chen Z."/>
            <person name="Lan J."/>
            <person name="Che J."/>
            <person name="Ge C."/>
            <person name="Shi H."/>
            <person name="Pan Z."/>
            <person name="Liu X."/>
        </authorList>
    </citation>
    <scope>NUCLEOTIDE SEQUENCE [LARGE SCALE GENOMIC DNA]</scope>
    <source>
        <strain evidence="2">DSM 16467</strain>
    </source>
</reference>
<dbReference type="PATRIC" id="fig|284581.3.peg.4527"/>
<dbReference type="OrthoDB" id="8442276at2"/>
<accession>A0A0M0L8Y2</accession>
<dbReference type="EMBL" id="LILC01000007">
    <property type="protein sequence ID" value="KOO47530.1"/>
    <property type="molecule type" value="Genomic_DNA"/>
</dbReference>
<proteinExistence type="predicted"/>
<dbReference type="Proteomes" id="UP000037558">
    <property type="component" value="Unassembled WGS sequence"/>
</dbReference>
<evidence type="ECO:0000313" key="1">
    <source>
        <dbReference type="EMBL" id="KOO47530.1"/>
    </source>
</evidence>
<comment type="caution">
    <text evidence="1">The sequence shown here is derived from an EMBL/GenBank/DDBJ whole genome shotgun (WGS) entry which is preliminary data.</text>
</comment>
<sequence>MSTLLEDPREFSQQKKAELLGVLQERFEKNSSRHPEIHWVNVKEKLEAHTHKLWSLYLMESTGGEPDVIGYEKGCFQFYDCAPESPQGRRSVCYDRDALESRKKNKPENNAIDMATSMGIQILTEAQYRSLQTLVEVDKKTSSWIQTPDNIREKGGALFCDYRFGHVFTYHNGADSYYSSRGFRGVLNV</sequence>
<keyword evidence="2" id="KW-1185">Reference proteome</keyword>
<dbReference type="RefSeq" id="WP_053400436.1">
    <property type="nucleotide sequence ID" value="NZ_LILC01000007.1"/>
</dbReference>
<evidence type="ECO:0008006" key="3">
    <source>
        <dbReference type="Google" id="ProtNLM"/>
    </source>
</evidence>
<evidence type="ECO:0000313" key="2">
    <source>
        <dbReference type="Proteomes" id="UP000037558"/>
    </source>
</evidence>
<dbReference type="STRING" id="284581.AMD01_05670"/>
<organism evidence="1 2">
    <name type="scientific">Priestia koreensis</name>
    <dbReference type="NCBI Taxonomy" id="284581"/>
    <lineage>
        <taxon>Bacteria</taxon>
        <taxon>Bacillati</taxon>
        <taxon>Bacillota</taxon>
        <taxon>Bacilli</taxon>
        <taxon>Bacillales</taxon>
        <taxon>Bacillaceae</taxon>
        <taxon>Priestia</taxon>
    </lineage>
</organism>